<dbReference type="AlphaFoldDB" id="A0A1R0GPE9"/>
<dbReference type="InterPro" id="IPR029063">
    <property type="entry name" value="SAM-dependent_MTases_sf"/>
</dbReference>
<dbReference type="GO" id="GO:0030687">
    <property type="term" value="C:preribosome, large subunit precursor"/>
    <property type="evidence" value="ECO:0007669"/>
    <property type="project" value="TreeGrafter"/>
</dbReference>
<dbReference type="InterPro" id="IPR002877">
    <property type="entry name" value="RNA_MeTrfase_FtsJ_dom"/>
</dbReference>
<reference evidence="6 7" key="1">
    <citation type="journal article" date="2016" name="Mol. Biol. Evol.">
        <title>Genome-Wide Survey of Gut Fungi (Harpellales) Reveals the First Horizontally Transferred Ubiquitin Gene from a Mosquito Host.</title>
        <authorList>
            <person name="Wang Y."/>
            <person name="White M.M."/>
            <person name="Kvist S."/>
            <person name="Moncalvo J.M."/>
        </authorList>
    </citation>
    <scope>NUCLEOTIDE SEQUENCE [LARGE SCALE GENOMIC DNA]</scope>
    <source>
        <strain evidence="6 7">ALG-7-W6</strain>
    </source>
</reference>
<dbReference type="GO" id="GO:0008650">
    <property type="term" value="F:rRNA (uridine-2'-O-)-methyltransferase activity"/>
    <property type="evidence" value="ECO:0007669"/>
    <property type="project" value="TreeGrafter"/>
</dbReference>
<dbReference type="STRING" id="133383.A0A1R0GPE9"/>
<dbReference type="GO" id="GO:0016435">
    <property type="term" value="F:rRNA (guanine) methyltransferase activity"/>
    <property type="evidence" value="ECO:0007669"/>
    <property type="project" value="TreeGrafter"/>
</dbReference>
<dbReference type="EMBL" id="LSSL01005557">
    <property type="protein sequence ID" value="OLY78764.1"/>
    <property type="molecule type" value="Genomic_DNA"/>
</dbReference>
<evidence type="ECO:0000259" key="5">
    <source>
        <dbReference type="Pfam" id="PF01728"/>
    </source>
</evidence>
<gene>
    <name evidence="6" type="ORF">AYI68_g7180</name>
</gene>
<evidence type="ECO:0000313" key="6">
    <source>
        <dbReference type="EMBL" id="OLY78764.1"/>
    </source>
</evidence>
<evidence type="ECO:0000256" key="1">
    <source>
        <dbReference type="ARBA" id="ARBA00022552"/>
    </source>
</evidence>
<dbReference type="OrthoDB" id="1287559at2759"/>
<evidence type="ECO:0000256" key="4">
    <source>
        <dbReference type="ARBA" id="ARBA00022691"/>
    </source>
</evidence>
<evidence type="ECO:0000313" key="7">
    <source>
        <dbReference type="Proteomes" id="UP000187455"/>
    </source>
</evidence>
<name>A0A1R0GPE9_9FUNG</name>
<dbReference type="GO" id="GO:0000466">
    <property type="term" value="P:maturation of 5.8S rRNA from tricistronic rRNA transcript (SSU-rRNA, 5.8S rRNA, LSU-rRNA)"/>
    <property type="evidence" value="ECO:0007669"/>
    <property type="project" value="TreeGrafter"/>
</dbReference>
<dbReference type="PANTHER" id="PTHR10920">
    <property type="entry name" value="RIBOSOMAL RNA METHYLTRANSFERASE"/>
    <property type="match status" value="1"/>
</dbReference>
<feature type="domain" description="Ribosomal RNA methyltransferase FtsJ" evidence="5">
    <location>
        <begin position="24"/>
        <end position="113"/>
    </location>
</feature>
<dbReference type="SUPFAM" id="SSF53335">
    <property type="entry name" value="S-adenosyl-L-methionine-dependent methyltransferases"/>
    <property type="match status" value="1"/>
</dbReference>
<feature type="non-terminal residue" evidence="6">
    <location>
        <position position="113"/>
    </location>
</feature>
<dbReference type="Proteomes" id="UP000187455">
    <property type="component" value="Unassembled WGS sequence"/>
</dbReference>
<dbReference type="InterPro" id="IPR050082">
    <property type="entry name" value="RNA_methyltr_RlmE"/>
</dbReference>
<dbReference type="Pfam" id="PF01728">
    <property type="entry name" value="FtsJ"/>
    <property type="match status" value="1"/>
</dbReference>
<keyword evidence="7" id="KW-1185">Reference proteome</keyword>
<accession>A0A1R0GPE9</accession>
<dbReference type="PANTHER" id="PTHR10920:SF13">
    <property type="entry name" value="PRE-RRNA 2'-O-RIBOSE RNA METHYLTRANSFERASE FTSJ3"/>
    <property type="match status" value="1"/>
</dbReference>
<organism evidence="6 7">
    <name type="scientific">Smittium mucronatum</name>
    <dbReference type="NCBI Taxonomy" id="133383"/>
    <lineage>
        <taxon>Eukaryota</taxon>
        <taxon>Fungi</taxon>
        <taxon>Fungi incertae sedis</taxon>
        <taxon>Zoopagomycota</taxon>
        <taxon>Kickxellomycotina</taxon>
        <taxon>Harpellomycetes</taxon>
        <taxon>Harpellales</taxon>
        <taxon>Legeriomycetaceae</taxon>
        <taxon>Smittium</taxon>
    </lineage>
</organism>
<proteinExistence type="predicted"/>
<dbReference type="GO" id="GO:0000463">
    <property type="term" value="P:maturation of LSU-rRNA from tricistronic rRNA transcript (SSU-rRNA, 5.8S rRNA, LSU-rRNA)"/>
    <property type="evidence" value="ECO:0007669"/>
    <property type="project" value="TreeGrafter"/>
</dbReference>
<comment type="caution">
    <text evidence="6">The sequence shown here is derived from an EMBL/GenBank/DDBJ whole genome shotgun (WGS) entry which is preliminary data.</text>
</comment>
<sequence>MGFNKKSAKGRLDKYYHLAKEQGYRARSAFKLIQLNRKFNFLGSAKALVDLGAAPGGWLQVAQKYMPSSSIIIGVDLVPIKPIPNVITIVEDITSDKCRAILKQNLATWKADV</sequence>
<keyword evidence="2" id="KW-0489">Methyltransferase</keyword>
<dbReference type="GO" id="GO:0005730">
    <property type="term" value="C:nucleolus"/>
    <property type="evidence" value="ECO:0007669"/>
    <property type="project" value="TreeGrafter"/>
</dbReference>
<protein>
    <submittedName>
        <fullName evidence="6">Pre-rRNA processing protein FTSJ3</fullName>
    </submittedName>
</protein>
<keyword evidence="1" id="KW-0698">rRNA processing</keyword>
<dbReference type="Gene3D" id="3.40.50.150">
    <property type="entry name" value="Vaccinia Virus protein VP39"/>
    <property type="match status" value="1"/>
</dbReference>
<evidence type="ECO:0000256" key="2">
    <source>
        <dbReference type="ARBA" id="ARBA00022603"/>
    </source>
</evidence>
<keyword evidence="3" id="KW-0808">Transferase</keyword>
<keyword evidence="4" id="KW-0949">S-adenosyl-L-methionine</keyword>
<evidence type="ECO:0000256" key="3">
    <source>
        <dbReference type="ARBA" id="ARBA00022679"/>
    </source>
</evidence>